<dbReference type="EMBL" id="NMUH01000704">
    <property type="protein sequence ID" value="MQL83571.1"/>
    <property type="molecule type" value="Genomic_DNA"/>
</dbReference>
<protein>
    <submittedName>
        <fullName evidence="2">Uncharacterized protein</fullName>
    </submittedName>
</protein>
<comment type="caution">
    <text evidence="2">The sequence shown here is derived from an EMBL/GenBank/DDBJ whole genome shotgun (WGS) entry which is preliminary data.</text>
</comment>
<gene>
    <name evidence="2" type="ORF">Taro_016065</name>
</gene>
<evidence type="ECO:0000256" key="1">
    <source>
        <dbReference type="SAM" id="MobiDB-lite"/>
    </source>
</evidence>
<organism evidence="2 3">
    <name type="scientific">Colocasia esculenta</name>
    <name type="common">Wild taro</name>
    <name type="synonym">Arum esculentum</name>
    <dbReference type="NCBI Taxonomy" id="4460"/>
    <lineage>
        <taxon>Eukaryota</taxon>
        <taxon>Viridiplantae</taxon>
        <taxon>Streptophyta</taxon>
        <taxon>Embryophyta</taxon>
        <taxon>Tracheophyta</taxon>
        <taxon>Spermatophyta</taxon>
        <taxon>Magnoliopsida</taxon>
        <taxon>Liliopsida</taxon>
        <taxon>Araceae</taxon>
        <taxon>Aroideae</taxon>
        <taxon>Colocasieae</taxon>
        <taxon>Colocasia</taxon>
    </lineage>
</organism>
<dbReference type="AlphaFoldDB" id="A0A843UJM5"/>
<evidence type="ECO:0000313" key="2">
    <source>
        <dbReference type="EMBL" id="MQL83571.1"/>
    </source>
</evidence>
<sequence length="65" mass="7447">MGCYNLPLLYKRGPRRCSHTAHNQTPGRQDSRGGPHKLKRWLPLCSTLRHYGLKRKVTHPGTTPN</sequence>
<accession>A0A843UJM5</accession>
<evidence type="ECO:0000313" key="3">
    <source>
        <dbReference type="Proteomes" id="UP000652761"/>
    </source>
</evidence>
<keyword evidence="3" id="KW-1185">Reference proteome</keyword>
<feature type="region of interest" description="Disordered" evidence="1">
    <location>
        <begin position="15"/>
        <end position="37"/>
    </location>
</feature>
<proteinExistence type="predicted"/>
<dbReference type="Proteomes" id="UP000652761">
    <property type="component" value="Unassembled WGS sequence"/>
</dbReference>
<reference evidence="2" key="1">
    <citation type="submission" date="2017-07" db="EMBL/GenBank/DDBJ databases">
        <title>Taro Niue Genome Assembly and Annotation.</title>
        <authorList>
            <person name="Atibalentja N."/>
            <person name="Keating K."/>
            <person name="Fields C.J."/>
        </authorList>
    </citation>
    <scope>NUCLEOTIDE SEQUENCE</scope>
    <source>
        <strain evidence="2">Niue_2</strain>
        <tissue evidence="2">Leaf</tissue>
    </source>
</reference>
<name>A0A843UJM5_COLES</name>